<dbReference type="Gene3D" id="3.90.10.10">
    <property type="entry name" value="Cytochrome C3"/>
    <property type="match status" value="3"/>
</dbReference>
<dbReference type="HOGENOM" id="CLU_1101483_0_0_7"/>
<feature type="region of interest" description="Disordered" evidence="6">
    <location>
        <begin position="145"/>
        <end position="164"/>
    </location>
</feature>
<dbReference type="InterPro" id="IPR036280">
    <property type="entry name" value="Multihaem_cyt_sf"/>
</dbReference>
<evidence type="ECO:0000256" key="6">
    <source>
        <dbReference type="SAM" id="MobiDB-lite"/>
    </source>
</evidence>
<dbReference type="SUPFAM" id="SSF48695">
    <property type="entry name" value="Multiheme cytochromes"/>
    <property type="match status" value="1"/>
</dbReference>
<dbReference type="InterPro" id="IPR020942">
    <property type="entry name" value="Cyt_c_III_dom"/>
</dbReference>
<reference evidence="8 9" key="1">
    <citation type="journal article" date="2011" name="J. Bacteriol.">
        <title>Genome sequence of the mercury-methylating and pleomorphic Desulfovibrio africanus Strain Walvis Bay.</title>
        <authorList>
            <person name="Brown S.D."/>
            <person name="Wall J.D."/>
            <person name="Kucken A.M."/>
            <person name="Gilmour C.C."/>
            <person name="Podar M."/>
            <person name="Brandt C.C."/>
            <person name="Teshima H."/>
            <person name="Detter J.C."/>
            <person name="Han C.S."/>
            <person name="Land M.L."/>
            <person name="Lucas S."/>
            <person name="Han J."/>
            <person name="Pennacchio L."/>
            <person name="Nolan M."/>
            <person name="Pitluck S."/>
            <person name="Woyke T."/>
            <person name="Goodwin L."/>
            <person name="Palumbo A.V."/>
            <person name="Elias D.A."/>
        </authorList>
    </citation>
    <scope>NUCLEOTIDE SEQUENCE [LARGE SCALE GENOMIC DNA]</scope>
    <source>
        <strain evidence="8 9">Walvis Bay</strain>
    </source>
</reference>
<gene>
    <name evidence="8" type="ORF">Desaf_1693</name>
</gene>
<evidence type="ECO:0000313" key="8">
    <source>
        <dbReference type="EMBL" id="EGJ50029.1"/>
    </source>
</evidence>
<evidence type="ECO:0000313" key="9">
    <source>
        <dbReference type="Proteomes" id="UP000007844"/>
    </source>
</evidence>
<dbReference type="RefSeq" id="WP_014259792.1">
    <property type="nucleotide sequence ID" value="NC_016629.1"/>
</dbReference>
<proteinExistence type="predicted"/>
<dbReference type="EMBL" id="CP003221">
    <property type="protein sequence ID" value="EGJ50029.1"/>
    <property type="molecule type" value="Genomic_DNA"/>
</dbReference>
<name>F3Z1J8_DESAF</name>
<dbReference type="KEGG" id="daf:Desaf_1693"/>
<feature type="domain" description="Class III cytochrome C" evidence="7">
    <location>
        <begin position="42"/>
        <end position="111"/>
    </location>
</feature>
<evidence type="ECO:0000259" key="7">
    <source>
        <dbReference type="Pfam" id="PF02085"/>
    </source>
</evidence>
<protein>
    <submittedName>
        <fullName evidence="8">Cytochrome c family protein</fullName>
    </submittedName>
</protein>
<keyword evidence="2" id="KW-0349">Heme</keyword>
<keyword evidence="1" id="KW-0813">Transport</keyword>
<keyword evidence="9" id="KW-1185">Reference proteome</keyword>
<dbReference type="Proteomes" id="UP000007844">
    <property type="component" value="Chromosome"/>
</dbReference>
<dbReference type="STRING" id="690850.Desaf_1693"/>
<organism evidence="8 9">
    <name type="scientific">Desulfocurvibacter africanus subsp. africanus str. Walvis Bay</name>
    <dbReference type="NCBI Taxonomy" id="690850"/>
    <lineage>
        <taxon>Bacteria</taxon>
        <taxon>Pseudomonadati</taxon>
        <taxon>Thermodesulfobacteriota</taxon>
        <taxon>Desulfovibrionia</taxon>
        <taxon>Desulfovibrionales</taxon>
        <taxon>Desulfovibrionaceae</taxon>
        <taxon>Desulfocurvibacter</taxon>
    </lineage>
</organism>
<dbReference type="eggNOG" id="ENOG5030HR4">
    <property type="taxonomic scope" value="Bacteria"/>
</dbReference>
<dbReference type="Pfam" id="PF02085">
    <property type="entry name" value="Cytochrom_CIII"/>
    <property type="match status" value="2"/>
</dbReference>
<keyword evidence="5" id="KW-0408">Iron</keyword>
<dbReference type="GO" id="GO:0009055">
    <property type="term" value="F:electron transfer activity"/>
    <property type="evidence" value="ECO:0007669"/>
    <property type="project" value="InterPro"/>
</dbReference>
<evidence type="ECO:0000256" key="2">
    <source>
        <dbReference type="ARBA" id="ARBA00022617"/>
    </source>
</evidence>
<dbReference type="GO" id="GO:0046872">
    <property type="term" value="F:metal ion binding"/>
    <property type="evidence" value="ECO:0007669"/>
    <property type="project" value="UniProtKB-KW"/>
</dbReference>
<accession>F3Z1J8</accession>
<evidence type="ECO:0000256" key="3">
    <source>
        <dbReference type="ARBA" id="ARBA00022723"/>
    </source>
</evidence>
<dbReference type="GO" id="GO:0020037">
    <property type="term" value="F:heme binding"/>
    <property type="evidence" value="ECO:0007669"/>
    <property type="project" value="InterPro"/>
</dbReference>
<dbReference type="CDD" id="cd08168">
    <property type="entry name" value="Cytochrom_C3"/>
    <property type="match status" value="3"/>
</dbReference>
<feature type="domain" description="Class III cytochrome C" evidence="7">
    <location>
        <begin position="114"/>
        <end position="192"/>
    </location>
</feature>
<dbReference type="AlphaFoldDB" id="F3Z1J8"/>
<keyword evidence="4" id="KW-0249">Electron transport</keyword>
<evidence type="ECO:0000256" key="4">
    <source>
        <dbReference type="ARBA" id="ARBA00022982"/>
    </source>
</evidence>
<evidence type="ECO:0000256" key="1">
    <source>
        <dbReference type="ARBA" id="ARBA00022448"/>
    </source>
</evidence>
<sequence precursor="true">MRLPRKYFPIIATCAVLLVVAVAGYLTPAESQKLPVRILFDNTGGKVVFTHLRHHRDYAIACEACHHENAPQGAEPLPCGSCHPLAFDEQYVKQHVASFPDKTYCIQCHHLEYAKLNFGHDEHVEYAGGDCQACHHGPDIEPEPQSCRSCHPEEKPESGDSMPDQMEAGHTRCASCHQDMFDHGLTSCKSCHVEADMTKWHGDFTGCAQCHDEHPEKELVLTRTNAFHDQCMSCHEERRQGPYKDDDCNKCHIR</sequence>
<keyword evidence="3" id="KW-0479">Metal-binding</keyword>
<evidence type="ECO:0000256" key="5">
    <source>
        <dbReference type="ARBA" id="ARBA00023004"/>
    </source>
</evidence>